<sequence length="62" mass="6745">MNRTVKKMVYGSLAVAIVVGILCILDLILGIPFRGTTTLDIVLLICCAIVGYMGFNVKREQS</sequence>
<evidence type="ECO:0000256" key="1">
    <source>
        <dbReference type="SAM" id="Phobius"/>
    </source>
</evidence>
<keyword evidence="1" id="KW-0472">Membrane</keyword>
<name>A0A518CJ04_9PLAN</name>
<gene>
    <name evidence="2" type="ORF">Pla110_09130</name>
</gene>
<feature type="transmembrane region" description="Helical" evidence="1">
    <location>
        <begin position="12"/>
        <end position="33"/>
    </location>
</feature>
<dbReference type="KEGG" id="plon:Pla110_09130"/>
<protein>
    <submittedName>
        <fullName evidence="2">Uncharacterized protein</fullName>
    </submittedName>
</protein>
<reference evidence="2 3" key="1">
    <citation type="submission" date="2019-02" db="EMBL/GenBank/DDBJ databases">
        <title>Deep-cultivation of Planctomycetes and their phenomic and genomic characterization uncovers novel biology.</title>
        <authorList>
            <person name="Wiegand S."/>
            <person name="Jogler M."/>
            <person name="Boedeker C."/>
            <person name="Pinto D."/>
            <person name="Vollmers J."/>
            <person name="Rivas-Marin E."/>
            <person name="Kohn T."/>
            <person name="Peeters S.H."/>
            <person name="Heuer A."/>
            <person name="Rast P."/>
            <person name="Oberbeckmann S."/>
            <person name="Bunk B."/>
            <person name="Jeske O."/>
            <person name="Meyerdierks A."/>
            <person name="Storesund J.E."/>
            <person name="Kallscheuer N."/>
            <person name="Luecker S."/>
            <person name="Lage O.M."/>
            <person name="Pohl T."/>
            <person name="Merkel B.J."/>
            <person name="Hornburger P."/>
            <person name="Mueller R.-W."/>
            <person name="Bruemmer F."/>
            <person name="Labrenz M."/>
            <person name="Spormann A.M."/>
            <person name="Op den Camp H."/>
            <person name="Overmann J."/>
            <person name="Amann R."/>
            <person name="Jetten M.S.M."/>
            <person name="Mascher T."/>
            <person name="Medema M.H."/>
            <person name="Devos D.P."/>
            <person name="Kaster A.-K."/>
            <person name="Ovreas L."/>
            <person name="Rohde M."/>
            <person name="Galperin M.Y."/>
            <person name="Jogler C."/>
        </authorList>
    </citation>
    <scope>NUCLEOTIDE SEQUENCE [LARGE SCALE GENOMIC DNA]</scope>
    <source>
        <strain evidence="2 3">Pla110</strain>
    </source>
</reference>
<organism evidence="2 3">
    <name type="scientific">Polystyrenella longa</name>
    <dbReference type="NCBI Taxonomy" id="2528007"/>
    <lineage>
        <taxon>Bacteria</taxon>
        <taxon>Pseudomonadati</taxon>
        <taxon>Planctomycetota</taxon>
        <taxon>Planctomycetia</taxon>
        <taxon>Planctomycetales</taxon>
        <taxon>Planctomycetaceae</taxon>
        <taxon>Polystyrenella</taxon>
    </lineage>
</organism>
<dbReference type="OrthoDB" id="215409at2"/>
<keyword evidence="1" id="KW-0812">Transmembrane</keyword>
<keyword evidence="1" id="KW-1133">Transmembrane helix</keyword>
<accession>A0A518CJ04</accession>
<evidence type="ECO:0000313" key="2">
    <source>
        <dbReference type="EMBL" id="QDU79208.1"/>
    </source>
</evidence>
<dbReference type="Proteomes" id="UP000317178">
    <property type="component" value="Chromosome"/>
</dbReference>
<dbReference type="RefSeq" id="WP_144993631.1">
    <property type="nucleotide sequence ID" value="NZ_CP036281.1"/>
</dbReference>
<feature type="transmembrane region" description="Helical" evidence="1">
    <location>
        <begin position="39"/>
        <end position="57"/>
    </location>
</feature>
<dbReference type="EMBL" id="CP036281">
    <property type="protein sequence ID" value="QDU79208.1"/>
    <property type="molecule type" value="Genomic_DNA"/>
</dbReference>
<evidence type="ECO:0000313" key="3">
    <source>
        <dbReference type="Proteomes" id="UP000317178"/>
    </source>
</evidence>
<dbReference type="AlphaFoldDB" id="A0A518CJ04"/>
<proteinExistence type="predicted"/>
<keyword evidence="3" id="KW-1185">Reference proteome</keyword>